<dbReference type="InterPro" id="IPR012334">
    <property type="entry name" value="Pectin_lyas_fold"/>
</dbReference>
<dbReference type="PANTHER" id="PTHR22990">
    <property type="entry name" value="F-BOX ONLY PROTEIN"/>
    <property type="match status" value="1"/>
</dbReference>
<dbReference type="KEGG" id="haad:MW046_18035"/>
<name>A0A8U0A700_9EURY</name>
<feature type="domain" description="Carbohydrate-binding/sugar hydrolysis" evidence="4">
    <location>
        <begin position="195"/>
        <end position="337"/>
    </location>
</feature>
<organism evidence="5 6">
    <name type="scientific">Halocatena salina</name>
    <dbReference type="NCBI Taxonomy" id="2934340"/>
    <lineage>
        <taxon>Archaea</taxon>
        <taxon>Methanobacteriati</taxon>
        <taxon>Methanobacteriota</taxon>
        <taxon>Stenosarchaea group</taxon>
        <taxon>Halobacteria</taxon>
        <taxon>Halobacteriales</taxon>
        <taxon>Natronomonadaceae</taxon>
        <taxon>Halocatena</taxon>
    </lineage>
</organism>
<evidence type="ECO:0000259" key="4">
    <source>
        <dbReference type="SMART" id="SM00722"/>
    </source>
</evidence>
<dbReference type="InterPro" id="IPR006626">
    <property type="entry name" value="PbH1"/>
</dbReference>
<dbReference type="SUPFAM" id="SSF51126">
    <property type="entry name" value="Pectin lyase-like"/>
    <property type="match status" value="2"/>
</dbReference>
<evidence type="ECO:0000256" key="3">
    <source>
        <dbReference type="ARBA" id="ARBA00022786"/>
    </source>
</evidence>
<dbReference type="SMART" id="SM00710">
    <property type="entry name" value="PbH1"/>
    <property type="match status" value="12"/>
</dbReference>
<dbReference type="EMBL" id="CP096022">
    <property type="protein sequence ID" value="UPM44960.1"/>
    <property type="molecule type" value="Genomic_DNA"/>
</dbReference>
<accession>A0A8U0A700</accession>
<evidence type="ECO:0000313" key="5">
    <source>
        <dbReference type="EMBL" id="UPM44960.1"/>
    </source>
</evidence>
<dbReference type="InterPro" id="IPR039448">
    <property type="entry name" value="Beta_helix"/>
</dbReference>
<comment type="pathway">
    <text evidence="1">Protein modification; protein ubiquitination.</text>
</comment>
<protein>
    <submittedName>
        <fullName evidence="5">Right-handed parallel beta-helix repeat-containing protein</fullName>
    </submittedName>
</protein>
<evidence type="ECO:0000256" key="2">
    <source>
        <dbReference type="ARBA" id="ARBA00022737"/>
    </source>
</evidence>
<dbReference type="GeneID" id="71929988"/>
<keyword evidence="3" id="KW-0833">Ubl conjugation pathway</keyword>
<keyword evidence="5" id="KW-0614">Plasmid</keyword>
<dbReference type="Pfam" id="PF13229">
    <property type="entry name" value="Beta_helix"/>
    <property type="match status" value="1"/>
</dbReference>
<keyword evidence="2" id="KW-0677">Repeat</keyword>
<gene>
    <name evidence="5" type="ORF">MW046_18035</name>
</gene>
<dbReference type="Gene3D" id="2.160.20.10">
    <property type="entry name" value="Single-stranded right-handed beta-helix, Pectin lyase-like"/>
    <property type="match status" value="2"/>
</dbReference>
<dbReference type="InterPro" id="IPR006633">
    <property type="entry name" value="Carb-bd_sugar_hydrolysis-dom"/>
</dbReference>
<dbReference type="SMART" id="SM00722">
    <property type="entry name" value="CASH"/>
    <property type="match status" value="2"/>
</dbReference>
<evidence type="ECO:0000256" key="1">
    <source>
        <dbReference type="ARBA" id="ARBA00004906"/>
    </source>
</evidence>
<keyword evidence="6" id="KW-1185">Reference proteome</keyword>
<geneLocation type="plasmid" evidence="5 6">
    <name>unnamed3</name>
</geneLocation>
<dbReference type="AlphaFoldDB" id="A0A8U0A700"/>
<dbReference type="InterPro" id="IPR007742">
    <property type="entry name" value="NosD_dom"/>
</dbReference>
<dbReference type="InterPro" id="IPR011050">
    <property type="entry name" value="Pectin_lyase_fold/virulence"/>
</dbReference>
<proteinExistence type="predicted"/>
<sequence length="398" mass="42867">MKDRSYRRIQALGTVLLLIMSMIAGVSVAAAPTDTNTVTHIDSCTTITQPGRYVLTNDIENSQETTCLVIHSDDVILNGNGHRIDGVDAEPSTGILVEPTDAALSNVVIRDVVVTDWVTGIEFSMEVDNSTVKNTVVRSNLADGIALFFNSRDNRIVDNTASNNGNAGIRVDNAAENKLFDNTVIQNRVGLLIIESGGHVLQGNIAKRNDGDGIALLDFVSDTLVKDNTAERNSGDGVSLQSSSENRIKHNTIARNDGNGIALSEPFEPSENNIIARNVLTRNSDNGISLDGANNNTITRNTVQRNQNDGINLQLSRTNRITHNTVRRNGGDGVVLCRSDNNTLKRNTASNNSDNGFVLADANNNVLKRNTAVDNGGDPLVVRADSMGNQFINNTFES</sequence>
<dbReference type="InterPro" id="IPR022441">
    <property type="entry name" value="Para_beta_helix_rpt-2"/>
</dbReference>
<reference evidence="5" key="1">
    <citation type="submission" date="2022-04" db="EMBL/GenBank/DDBJ databases">
        <title>Halocatena sp. nov., isolated from a salt lake.</title>
        <authorList>
            <person name="Cui H.-L."/>
        </authorList>
    </citation>
    <scope>NUCLEOTIDE SEQUENCE</scope>
    <source>
        <strain evidence="5">AD-1</strain>
        <plasmid evidence="5">unnamed3</plasmid>
    </source>
</reference>
<dbReference type="PANTHER" id="PTHR22990:SF15">
    <property type="entry name" value="F-BOX ONLY PROTEIN 10"/>
    <property type="match status" value="1"/>
</dbReference>
<dbReference type="RefSeq" id="WP_247995614.1">
    <property type="nucleotide sequence ID" value="NZ_CP096022.1"/>
</dbReference>
<dbReference type="InterPro" id="IPR051550">
    <property type="entry name" value="SCF-Subunits/Alg-Epimerases"/>
</dbReference>
<evidence type="ECO:0000313" key="6">
    <source>
        <dbReference type="Proteomes" id="UP000831768"/>
    </source>
</evidence>
<dbReference type="Proteomes" id="UP000831768">
    <property type="component" value="Plasmid unnamed3"/>
</dbReference>
<dbReference type="Pfam" id="PF05048">
    <property type="entry name" value="NosD"/>
    <property type="match status" value="1"/>
</dbReference>
<feature type="domain" description="Carbohydrate-binding/sugar hydrolysis" evidence="4">
    <location>
        <begin position="22"/>
        <end position="194"/>
    </location>
</feature>
<dbReference type="NCBIfam" id="TIGR03804">
    <property type="entry name" value="para_beta_helix"/>
    <property type="match status" value="5"/>
</dbReference>